<evidence type="ECO:0000313" key="4">
    <source>
        <dbReference type="Proteomes" id="UP000295604"/>
    </source>
</evidence>
<feature type="compositionally biased region" description="Polar residues" evidence="1">
    <location>
        <begin position="11"/>
        <end position="30"/>
    </location>
</feature>
<dbReference type="SMART" id="SM00353">
    <property type="entry name" value="HLH"/>
    <property type="match status" value="1"/>
</dbReference>
<gene>
    <name evidence="3" type="primary">TRY6</name>
    <name evidence="3" type="ORF">C8034_v010513</name>
</gene>
<dbReference type="PROSITE" id="PS50888">
    <property type="entry name" value="BHLH"/>
    <property type="match status" value="1"/>
</dbReference>
<evidence type="ECO:0000259" key="2">
    <source>
        <dbReference type="PROSITE" id="PS50888"/>
    </source>
</evidence>
<feature type="region of interest" description="Disordered" evidence="1">
    <location>
        <begin position="510"/>
        <end position="575"/>
    </location>
</feature>
<feature type="domain" description="BHLH" evidence="2">
    <location>
        <begin position="180"/>
        <end position="230"/>
    </location>
</feature>
<dbReference type="PANTHER" id="PTHR46266:SF4">
    <property type="entry name" value="TRANSCRIPTION FACTOR TT8"/>
    <property type="match status" value="1"/>
</dbReference>
<feature type="compositionally biased region" description="Basic residues" evidence="1">
    <location>
        <begin position="539"/>
        <end position="549"/>
    </location>
</feature>
<feature type="region of interest" description="Disordered" evidence="1">
    <location>
        <begin position="279"/>
        <end position="354"/>
    </location>
</feature>
<feature type="region of interest" description="Disordered" evidence="1">
    <location>
        <begin position="1"/>
        <end position="133"/>
    </location>
</feature>
<feature type="compositionally biased region" description="Low complexity" evidence="1">
    <location>
        <begin position="294"/>
        <end position="307"/>
    </location>
</feature>
<dbReference type="InterPro" id="IPR036638">
    <property type="entry name" value="HLH_DNA-bd_sf"/>
</dbReference>
<keyword evidence="4" id="KW-1185">Reference proteome</keyword>
<dbReference type="AlphaFoldDB" id="A0A4R8TLD2"/>
<dbReference type="PANTHER" id="PTHR46266">
    <property type="entry name" value="TRANSCRIPTION FACTOR TT8"/>
    <property type="match status" value="1"/>
</dbReference>
<comment type="caution">
    <text evidence="3">The sequence shown here is derived from an EMBL/GenBank/DDBJ whole genome shotgun (WGS) entry which is preliminary data.</text>
</comment>
<dbReference type="EMBL" id="QAPF01000058">
    <property type="protein sequence ID" value="TEA18834.1"/>
    <property type="molecule type" value="Genomic_DNA"/>
</dbReference>
<feature type="compositionally biased region" description="Gly residues" evidence="1">
    <location>
        <begin position="418"/>
        <end position="428"/>
    </location>
</feature>
<dbReference type="Pfam" id="PF00010">
    <property type="entry name" value="HLH"/>
    <property type="match status" value="1"/>
</dbReference>
<feature type="compositionally biased region" description="Low complexity" evidence="1">
    <location>
        <begin position="550"/>
        <end position="566"/>
    </location>
</feature>
<name>A0A4R8TLD2_9PEZI</name>
<dbReference type="SUPFAM" id="SSF47459">
    <property type="entry name" value="HLH, helix-loop-helix DNA-binding domain"/>
    <property type="match status" value="1"/>
</dbReference>
<dbReference type="CDD" id="cd00083">
    <property type="entry name" value="bHLH_SF"/>
    <property type="match status" value="1"/>
</dbReference>
<reference evidence="3 4" key="1">
    <citation type="submission" date="2018-11" db="EMBL/GenBank/DDBJ databases">
        <title>Genome sequence and assembly of Colletotrichum sidae.</title>
        <authorList>
            <person name="Gan P."/>
            <person name="Shirasu K."/>
        </authorList>
    </citation>
    <scope>NUCLEOTIDE SEQUENCE [LARGE SCALE GENOMIC DNA]</scope>
    <source>
        <strain evidence="3 4">CBS 518.97</strain>
    </source>
</reference>
<dbReference type="InterPro" id="IPR011598">
    <property type="entry name" value="bHLH_dom"/>
</dbReference>
<dbReference type="GO" id="GO:0046983">
    <property type="term" value="F:protein dimerization activity"/>
    <property type="evidence" value="ECO:0007669"/>
    <property type="project" value="InterPro"/>
</dbReference>
<feature type="region of interest" description="Disordered" evidence="1">
    <location>
        <begin position="155"/>
        <end position="180"/>
    </location>
</feature>
<feature type="compositionally biased region" description="Gly residues" evidence="1">
    <location>
        <begin position="371"/>
        <end position="383"/>
    </location>
</feature>
<feature type="region of interest" description="Disordered" evidence="1">
    <location>
        <begin position="371"/>
        <end position="390"/>
    </location>
</feature>
<proteinExistence type="predicted"/>
<sequence>MPRPTLPPTPASSTDITGQDGSKNLASLQMSFELPPPAIAAQDPSRVSPTDTRTTSFQPISPSKGASATATTAYPVQPSETVKSRRRSSAAQKAAQKENFALPPPPTRSRKIIQMKPRGTQEEPEETTTTAAAAAAAKASGAKGAAAAAAFAAAGGPASGGAASKKKQPSATSAAGRKIARKTAHSLIERRRRSKMNEEFAVLKNMIPACTGEMHKLAILQASIEYVRYLEDCVSKLKAQRDASAEALSPTDSGLQTPSGWGPIPQFVPKYHAVEDDVEMTDSEAAVSPTFPAQQQQQQHNQHYHYQQQDHHQQSSVTPSPALSAQDARHRQDSYSSVSTTTTQRHYSYSAGSATTSPAFGPQAYGGFGHGHGVVGPGPGSGSGSLSALTSPALAPQRDLDQEATAALLMLNSDRRGTAGGSGGGGGSASSTARGAGRGSRPSSSRQMILYYTPSRYRKPSSEDDTDTAAHMAPPSNKKASAVHQQKGTPIFQKTFPPGQTEEELLAEFRRSQQQQQQPPVVDDSTSSVGASSSSSDGRRRRRRNRNKQVARPSGSGSGSNPSGTLGPPPVAPRIADSKPVRLQLGLNLDVDLELKARLQGDVCLTLLCPYWRGNIVSVNADGRPPFQGHLKMVVSQVFQPASWNVMEVAVMRPSGPPIRAVLKMFDRRFSPRVRHRTPEQGSDEWSPEFEEEFVDFVRRGVAEEWVEYRQNEAFDPNEKRNRLEEEADRHLECEAAAKNHLARYRDTRDAKGPNPKVYAIVSIPLHDDSSHGMLSATGILMEYVPEHS</sequence>
<feature type="compositionally biased region" description="Polar residues" evidence="1">
    <location>
        <begin position="334"/>
        <end position="354"/>
    </location>
</feature>
<evidence type="ECO:0000256" key="1">
    <source>
        <dbReference type="SAM" id="MobiDB-lite"/>
    </source>
</evidence>
<feature type="compositionally biased region" description="Low complexity" evidence="1">
    <location>
        <begin position="429"/>
        <end position="446"/>
    </location>
</feature>
<feature type="compositionally biased region" description="Polar residues" evidence="1">
    <location>
        <begin position="45"/>
        <end position="81"/>
    </location>
</feature>
<dbReference type="Proteomes" id="UP000295604">
    <property type="component" value="Unassembled WGS sequence"/>
</dbReference>
<organism evidence="3 4">
    <name type="scientific">Colletotrichum sidae</name>
    <dbReference type="NCBI Taxonomy" id="1347389"/>
    <lineage>
        <taxon>Eukaryota</taxon>
        <taxon>Fungi</taxon>
        <taxon>Dikarya</taxon>
        <taxon>Ascomycota</taxon>
        <taxon>Pezizomycotina</taxon>
        <taxon>Sordariomycetes</taxon>
        <taxon>Hypocreomycetidae</taxon>
        <taxon>Glomerellales</taxon>
        <taxon>Glomerellaceae</taxon>
        <taxon>Colletotrichum</taxon>
        <taxon>Colletotrichum orbiculare species complex</taxon>
    </lineage>
</organism>
<protein>
    <submittedName>
        <fullName evidence="3">Transcriptional regulator of form adherence 6</fullName>
    </submittedName>
</protein>
<dbReference type="Gene3D" id="4.10.280.10">
    <property type="entry name" value="Helix-loop-helix DNA-binding domain"/>
    <property type="match status" value="1"/>
</dbReference>
<feature type="region of interest" description="Disordered" evidence="1">
    <location>
        <begin position="414"/>
        <end position="498"/>
    </location>
</feature>
<accession>A0A4R8TLD2</accession>
<feature type="compositionally biased region" description="Pro residues" evidence="1">
    <location>
        <begin position="1"/>
        <end position="10"/>
    </location>
</feature>
<evidence type="ECO:0000313" key="3">
    <source>
        <dbReference type="EMBL" id="TEA18834.1"/>
    </source>
</evidence>
<feature type="compositionally biased region" description="Low complexity" evidence="1">
    <location>
        <begin position="513"/>
        <end position="536"/>
    </location>
</feature>